<dbReference type="EC" id="4.3.1.19" evidence="5"/>
<evidence type="ECO:0000256" key="5">
    <source>
        <dbReference type="ARBA" id="ARBA00012096"/>
    </source>
</evidence>
<dbReference type="Pfam" id="PF00291">
    <property type="entry name" value="PALP"/>
    <property type="match status" value="1"/>
</dbReference>
<protein>
    <recommendedName>
        <fullName evidence="9">L-serine deaminase</fullName>
        <ecNumber evidence="4">4.3.1.17</ecNumber>
        <ecNumber evidence="5">4.3.1.19</ecNumber>
    </recommendedName>
    <alternativeName>
        <fullName evidence="10">L-threonine dehydratase</fullName>
    </alternativeName>
</protein>
<evidence type="ECO:0000256" key="2">
    <source>
        <dbReference type="ARBA" id="ARBA00001933"/>
    </source>
</evidence>
<evidence type="ECO:0000256" key="7">
    <source>
        <dbReference type="ARBA" id="ARBA00023098"/>
    </source>
</evidence>
<dbReference type="GO" id="GO:0009097">
    <property type="term" value="P:isoleucine biosynthetic process"/>
    <property type="evidence" value="ECO:0007669"/>
    <property type="project" value="TreeGrafter"/>
</dbReference>
<dbReference type="PANTHER" id="PTHR48078:SF2">
    <property type="entry name" value="CATABOLIC L-SERINE_THREONINE DEHYDRATASE"/>
    <property type="match status" value="1"/>
</dbReference>
<comment type="similarity">
    <text evidence="3">Belongs to the serine/threonine dehydratase family.</text>
</comment>
<reference evidence="14 15" key="1">
    <citation type="submission" date="2025-04" db="UniProtKB">
        <authorList>
            <consortium name="RefSeq"/>
        </authorList>
    </citation>
    <scope>IDENTIFICATION</scope>
    <source>
        <tissue evidence="14 15">Gonad</tissue>
    </source>
</reference>
<comment type="catalytic activity">
    <reaction evidence="1">
        <text>L-threonine = 2-oxobutanoate + NH4(+)</text>
        <dbReference type="Rhea" id="RHEA:22108"/>
        <dbReference type="ChEBI" id="CHEBI:16763"/>
        <dbReference type="ChEBI" id="CHEBI:28938"/>
        <dbReference type="ChEBI" id="CHEBI:57926"/>
        <dbReference type="EC" id="4.3.1.19"/>
    </reaction>
</comment>
<keyword evidence="7" id="KW-0443">Lipid metabolism</keyword>
<dbReference type="GeneID" id="109468864"/>
<dbReference type="AlphaFoldDB" id="A0A6P4YVM8"/>
<dbReference type="GO" id="GO:0006565">
    <property type="term" value="P:L-serine catabolic process"/>
    <property type="evidence" value="ECO:0007669"/>
    <property type="project" value="TreeGrafter"/>
</dbReference>
<comment type="catalytic activity">
    <reaction evidence="11">
        <text>L-serine = pyruvate + NH4(+)</text>
        <dbReference type="Rhea" id="RHEA:19169"/>
        <dbReference type="ChEBI" id="CHEBI:15361"/>
        <dbReference type="ChEBI" id="CHEBI:28938"/>
        <dbReference type="ChEBI" id="CHEBI:33384"/>
        <dbReference type="EC" id="4.3.1.17"/>
    </reaction>
</comment>
<evidence type="ECO:0000313" key="13">
    <source>
        <dbReference type="Proteomes" id="UP000515135"/>
    </source>
</evidence>
<dbReference type="InterPro" id="IPR050147">
    <property type="entry name" value="Ser/Thr_Dehydratase"/>
</dbReference>
<organism evidence="13 15">
    <name type="scientific">Branchiostoma belcheri</name>
    <name type="common">Amphioxus</name>
    <dbReference type="NCBI Taxonomy" id="7741"/>
    <lineage>
        <taxon>Eukaryota</taxon>
        <taxon>Metazoa</taxon>
        <taxon>Chordata</taxon>
        <taxon>Cephalochordata</taxon>
        <taxon>Leptocardii</taxon>
        <taxon>Amphioxiformes</taxon>
        <taxon>Branchiostomatidae</taxon>
        <taxon>Branchiostoma</taxon>
    </lineage>
</organism>
<dbReference type="GO" id="GO:0003941">
    <property type="term" value="F:L-serine ammonia-lyase activity"/>
    <property type="evidence" value="ECO:0007669"/>
    <property type="project" value="UniProtKB-EC"/>
</dbReference>
<accession>A0A6P4YVM8</accession>
<keyword evidence="13" id="KW-1185">Reference proteome</keyword>
<proteinExistence type="inferred from homology"/>
<dbReference type="KEGG" id="bbel:109468864"/>
<evidence type="ECO:0000256" key="10">
    <source>
        <dbReference type="ARBA" id="ARBA00042605"/>
    </source>
</evidence>
<dbReference type="SUPFAM" id="SSF53686">
    <property type="entry name" value="Tryptophan synthase beta subunit-like PLP-dependent enzymes"/>
    <property type="match status" value="1"/>
</dbReference>
<evidence type="ECO:0000313" key="15">
    <source>
        <dbReference type="RefSeq" id="XP_019622792.1"/>
    </source>
</evidence>
<feature type="domain" description="Tryptophan synthase beta chain-like PALP" evidence="12">
    <location>
        <begin position="7"/>
        <end position="303"/>
    </location>
</feature>
<gene>
    <name evidence="14 15" type="primary">LOC109468864</name>
</gene>
<dbReference type="RefSeq" id="XP_019622791.1">
    <property type="nucleotide sequence ID" value="XM_019767232.1"/>
</dbReference>
<dbReference type="OrthoDB" id="7773036at2759"/>
<dbReference type="CDD" id="cd06448">
    <property type="entry name" value="L-Ser-dehyd"/>
    <property type="match status" value="1"/>
</dbReference>
<dbReference type="GO" id="GO:0006629">
    <property type="term" value="P:lipid metabolic process"/>
    <property type="evidence" value="ECO:0007669"/>
    <property type="project" value="UniProtKB-KW"/>
</dbReference>
<keyword evidence="8" id="KW-0456">Lyase</keyword>
<dbReference type="InterPro" id="IPR001926">
    <property type="entry name" value="TrpB-like_PALP"/>
</dbReference>
<evidence type="ECO:0000256" key="1">
    <source>
        <dbReference type="ARBA" id="ARBA00001274"/>
    </source>
</evidence>
<keyword evidence="6" id="KW-0663">Pyridoxal phosphate</keyword>
<sequence>MSYKDKLYINTPLLESHPLSKHAGITVYLKLENVQPSATFKIRGISHLCQKALKEGAKHFVCSSGGNAGLAAAYSARKLGVPATIIVPESTPTFTVERLRGEGATVEVVGKVWDDSNQHTLKLAEQPGFVYIPPFDHPVIWEGHASLVQELAGTLQDKPGAIILSVGGGGLLCGVVAGLRKVGWTDVPVVAMETQGADSFNAAVTAGKLVTIPDITSVAKCLGAKTVAQEAFNLSKQHPIHSVVVTDEEAVEACAKFLDDERLLVEPACGAALAAVYSRVISRLQDQGRLPGGIASVVVVVCGGNNITLQQLDTWKTQLGLT</sequence>
<evidence type="ECO:0000256" key="3">
    <source>
        <dbReference type="ARBA" id="ARBA00010869"/>
    </source>
</evidence>
<dbReference type="Proteomes" id="UP000515135">
    <property type="component" value="Unplaced"/>
</dbReference>
<evidence type="ECO:0000259" key="12">
    <source>
        <dbReference type="Pfam" id="PF00291"/>
    </source>
</evidence>
<evidence type="ECO:0000313" key="14">
    <source>
        <dbReference type="RefSeq" id="XP_019622791.1"/>
    </source>
</evidence>
<dbReference type="RefSeq" id="XP_019622792.1">
    <property type="nucleotide sequence ID" value="XM_019767233.1"/>
</dbReference>
<dbReference type="InterPro" id="IPR036052">
    <property type="entry name" value="TrpB-like_PALP_sf"/>
</dbReference>
<name>A0A6P4YVM8_BRABE</name>
<evidence type="ECO:0000256" key="4">
    <source>
        <dbReference type="ARBA" id="ARBA00012093"/>
    </source>
</evidence>
<evidence type="ECO:0000256" key="8">
    <source>
        <dbReference type="ARBA" id="ARBA00023239"/>
    </source>
</evidence>
<dbReference type="GO" id="GO:0004794">
    <property type="term" value="F:threonine deaminase activity"/>
    <property type="evidence" value="ECO:0007669"/>
    <property type="project" value="UniProtKB-EC"/>
</dbReference>
<evidence type="ECO:0000256" key="11">
    <source>
        <dbReference type="ARBA" id="ARBA00049406"/>
    </source>
</evidence>
<dbReference type="FunFam" id="3.40.50.1100:FF:000031">
    <property type="entry name" value="L-serine dehydratase/L-threonine deaminase"/>
    <property type="match status" value="1"/>
</dbReference>
<comment type="cofactor">
    <cofactor evidence="2">
        <name>pyridoxal 5'-phosphate</name>
        <dbReference type="ChEBI" id="CHEBI:597326"/>
    </cofactor>
</comment>
<dbReference type="Gene3D" id="3.40.50.1100">
    <property type="match status" value="2"/>
</dbReference>
<dbReference type="EC" id="4.3.1.17" evidence="4"/>
<dbReference type="PANTHER" id="PTHR48078">
    <property type="entry name" value="THREONINE DEHYDRATASE, MITOCHONDRIAL-RELATED"/>
    <property type="match status" value="1"/>
</dbReference>
<evidence type="ECO:0000256" key="9">
    <source>
        <dbReference type="ARBA" id="ARBA00041766"/>
    </source>
</evidence>
<evidence type="ECO:0000256" key="6">
    <source>
        <dbReference type="ARBA" id="ARBA00022898"/>
    </source>
</evidence>
<dbReference type="GO" id="GO:0006567">
    <property type="term" value="P:L-threonine catabolic process"/>
    <property type="evidence" value="ECO:0007669"/>
    <property type="project" value="TreeGrafter"/>
</dbReference>